<name>A0ABS7CNH5_9BACL</name>
<dbReference type="InterPro" id="IPR046342">
    <property type="entry name" value="CBS_dom_sf"/>
</dbReference>
<accession>A0ABS7CNH5</accession>
<dbReference type="PANTHER" id="PTHR43080">
    <property type="entry name" value="CBS DOMAIN-CONTAINING PROTEIN CBSX3, MITOCHONDRIAL"/>
    <property type="match status" value="1"/>
</dbReference>
<feature type="non-terminal residue" evidence="4">
    <location>
        <position position="96"/>
    </location>
</feature>
<dbReference type="EMBL" id="JAHZIK010003956">
    <property type="protein sequence ID" value="MBW7462452.1"/>
    <property type="molecule type" value="Genomic_DNA"/>
</dbReference>
<evidence type="ECO:0000259" key="3">
    <source>
        <dbReference type="PROSITE" id="PS51371"/>
    </source>
</evidence>
<dbReference type="Gene3D" id="3.10.580.10">
    <property type="entry name" value="CBS-domain"/>
    <property type="match status" value="1"/>
</dbReference>
<keyword evidence="5" id="KW-1185">Reference proteome</keyword>
<dbReference type="PROSITE" id="PS51371">
    <property type="entry name" value="CBS"/>
    <property type="match status" value="1"/>
</dbReference>
<evidence type="ECO:0000256" key="1">
    <source>
        <dbReference type="ARBA" id="ARBA00023122"/>
    </source>
</evidence>
<protein>
    <submittedName>
        <fullName evidence="4">CBS domain-containing protein</fullName>
    </submittedName>
</protein>
<reference evidence="4 5" key="1">
    <citation type="submission" date="2021-07" db="EMBL/GenBank/DDBJ databases">
        <title>Paenibacillus radiodurans sp. nov., isolated from the southeastern edge of Tengger Desert.</title>
        <authorList>
            <person name="Zhang G."/>
        </authorList>
    </citation>
    <scope>NUCLEOTIDE SEQUENCE [LARGE SCALE GENOMIC DNA]</scope>
    <source>
        <strain evidence="4 5">CCM 7311</strain>
    </source>
</reference>
<dbReference type="InterPro" id="IPR051257">
    <property type="entry name" value="Diverse_CBS-Domain"/>
</dbReference>
<comment type="caution">
    <text evidence="4">The sequence shown here is derived from an EMBL/GenBank/DDBJ whole genome shotgun (WGS) entry which is preliminary data.</text>
</comment>
<dbReference type="Pfam" id="PF00571">
    <property type="entry name" value="CBS"/>
    <property type="match status" value="2"/>
</dbReference>
<dbReference type="Proteomes" id="UP001519887">
    <property type="component" value="Unassembled WGS sequence"/>
</dbReference>
<organism evidence="4 5">
    <name type="scientific">Paenibacillus sepulcri</name>
    <dbReference type="NCBI Taxonomy" id="359917"/>
    <lineage>
        <taxon>Bacteria</taxon>
        <taxon>Bacillati</taxon>
        <taxon>Bacillota</taxon>
        <taxon>Bacilli</taxon>
        <taxon>Bacillales</taxon>
        <taxon>Paenibacillaceae</taxon>
        <taxon>Paenibacillus</taxon>
    </lineage>
</organism>
<sequence>KEIMTRDCVTVPVHASLHDAALLMKERNIGFLPVIGEGKELAGVITDRDLVIRGYADHQDESVTVGEIVSKDITTILPSATIEEAARIMAKEQVRR</sequence>
<evidence type="ECO:0000313" key="5">
    <source>
        <dbReference type="Proteomes" id="UP001519887"/>
    </source>
</evidence>
<dbReference type="SUPFAM" id="SSF54631">
    <property type="entry name" value="CBS-domain pair"/>
    <property type="match status" value="1"/>
</dbReference>
<dbReference type="PANTHER" id="PTHR43080:SF2">
    <property type="entry name" value="CBS DOMAIN-CONTAINING PROTEIN"/>
    <property type="match status" value="1"/>
</dbReference>
<evidence type="ECO:0000313" key="4">
    <source>
        <dbReference type="EMBL" id="MBW7462452.1"/>
    </source>
</evidence>
<dbReference type="SMART" id="SM00116">
    <property type="entry name" value="CBS"/>
    <property type="match status" value="1"/>
</dbReference>
<feature type="domain" description="CBS" evidence="3">
    <location>
        <begin position="4"/>
        <end position="61"/>
    </location>
</feature>
<evidence type="ECO:0000256" key="2">
    <source>
        <dbReference type="PROSITE-ProRule" id="PRU00703"/>
    </source>
</evidence>
<feature type="non-terminal residue" evidence="4">
    <location>
        <position position="1"/>
    </location>
</feature>
<gene>
    <name evidence="4" type="ORF">K0U00_51220</name>
</gene>
<dbReference type="InterPro" id="IPR000644">
    <property type="entry name" value="CBS_dom"/>
</dbReference>
<keyword evidence="1 2" id="KW-0129">CBS domain</keyword>
<proteinExistence type="predicted"/>